<evidence type="ECO:0000256" key="1">
    <source>
        <dbReference type="ARBA" id="ARBA00022729"/>
    </source>
</evidence>
<organism evidence="3 4">
    <name type="scientific">Pseudolactococcus plantarum</name>
    <dbReference type="NCBI Taxonomy" id="1365"/>
    <lineage>
        <taxon>Bacteria</taxon>
        <taxon>Bacillati</taxon>
        <taxon>Bacillota</taxon>
        <taxon>Bacilli</taxon>
        <taxon>Lactobacillales</taxon>
        <taxon>Streptococcaceae</taxon>
        <taxon>Pseudolactococcus</taxon>
    </lineage>
</organism>
<accession>A0A2A5S1L7</accession>
<dbReference type="SUPFAM" id="SSF53850">
    <property type="entry name" value="Periplasmic binding protein-like II"/>
    <property type="match status" value="1"/>
</dbReference>
<protein>
    <submittedName>
        <fullName evidence="3">Bacterial extracellular solute-binding family protein</fullName>
    </submittedName>
</protein>
<evidence type="ECO:0000313" key="3">
    <source>
        <dbReference type="EMBL" id="PCS07427.1"/>
    </source>
</evidence>
<dbReference type="Gene3D" id="3.40.190.10">
    <property type="entry name" value="Periplasmic binding protein-like II"/>
    <property type="match status" value="2"/>
</dbReference>
<evidence type="ECO:0000256" key="2">
    <source>
        <dbReference type="SAM" id="SignalP"/>
    </source>
</evidence>
<dbReference type="AlphaFoldDB" id="A0A2A5S1L7"/>
<dbReference type="OrthoDB" id="9787283at2"/>
<dbReference type="STRING" id="1348632.GCA_001591745_00454"/>
<dbReference type="InterPro" id="IPR050490">
    <property type="entry name" value="Bact_solute-bd_prot1"/>
</dbReference>
<evidence type="ECO:0000313" key="4">
    <source>
        <dbReference type="Proteomes" id="UP000242246"/>
    </source>
</evidence>
<sequence length="535" mass="60659">MKKLLTASIVLISAVALVGCGSKAKKETASEDYGLKNISFPLKKSVSLNILTSENQVAPKDPNDMTIFKRIEKQSNVKVNWTNYPNDFAEKRNLDIASGALPDAIFNAQASEQDLLTWAKNGVIVPLEEAIEKYMPNLQAVFKASPEYKKMLTAPDGHIYSLPWIEELGKGKESIHTVNSLGWINQKWLNKLGLSQPKTAKDLYDVLKAFKEKDPNGNGKKDEIPLSFMSSDDGNDLKMLFAAFGDGSGDNGQHLIVNNDGKVQFTANTNAYKEAIKYLNKCYSEGLIDTESFEQDWSRYVAKGADEKYGLYFTWDPHNVTGPGDDYVMYQPLAREDGKINVTRTNNFGFSRDRFVVTSANKNMELTAKWIDQMYAPVQSIQNNWGTYGEKGQNIFKYDQAANKLTHEPLGGTSPVELRQKTSVGGPLAVLNAYYGKYTTMPDDAKWRLDLMSKYIFPHVNNEFNYPNIFMSKQDTKRIADIDADMQDYITQKRDEWITKGTIDQEWDVYIKQLKAYGLDEWLKIKQTNYDNYIK</sequence>
<gene>
    <name evidence="3" type="ORF">RU87_GL001063</name>
</gene>
<dbReference type="RefSeq" id="WP_068160822.1">
    <property type="nucleotide sequence ID" value="NZ_JXJX01000004.1"/>
</dbReference>
<keyword evidence="4" id="KW-1185">Reference proteome</keyword>
<dbReference type="EMBL" id="JXJX01000004">
    <property type="protein sequence ID" value="PCS07427.1"/>
    <property type="molecule type" value="Genomic_DNA"/>
</dbReference>
<feature type="chain" id="PRO_5039070553" evidence="2">
    <location>
        <begin position="19"/>
        <end position="535"/>
    </location>
</feature>
<name>A0A2A5S1L7_9LACT</name>
<dbReference type="PROSITE" id="PS51257">
    <property type="entry name" value="PROKAR_LIPOPROTEIN"/>
    <property type="match status" value="1"/>
</dbReference>
<dbReference type="Proteomes" id="UP000242246">
    <property type="component" value="Unassembled WGS sequence"/>
</dbReference>
<keyword evidence="1 2" id="KW-0732">Signal</keyword>
<proteinExistence type="predicted"/>
<feature type="signal peptide" evidence="2">
    <location>
        <begin position="1"/>
        <end position="18"/>
    </location>
</feature>
<reference evidence="3 4" key="1">
    <citation type="submission" date="2014-12" db="EMBL/GenBank/DDBJ databases">
        <title>Draft genome sequences of 10 type strains of Lactococcus.</title>
        <authorList>
            <person name="Sun Z."/>
            <person name="Zhong Z."/>
            <person name="Liu W."/>
            <person name="Zhang W."/>
            <person name="Zhang H."/>
        </authorList>
    </citation>
    <scope>NUCLEOTIDE SEQUENCE [LARGE SCALE GENOMIC DNA]</scope>
    <source>
        <strain evidence="3 4">DSM 20686</strain>
    </source>
</reference>
<comment type="caution">
    <text evidence="3">The sequence shown here is derived from an EMBL/GenBank/DDBJ whole genome shotgun (WGS) entry which is preliminary data.</text>
</comment>
<dbReference type="PANTHER" id="PTHR43649:SF33">
    <property type="entry name" value="POLYGALACTURONAN_RHAMNOGALACTURONAN-BINDING PROTEIN YTCQ"/>
    <property type="match status" value="1"/>
</dbReference>
<dbReference type="PANTHER" id="PTHR43649">
    <property type="entry name" value="ARABINOSE-BINDING PROTEIN-RELATED"/>
    <property type="match status" value="1"/>
</dbReference>